<evidence type="ECO:0000259" key="1">
    <source>
        <dbReference type="Pfam" id="PF01979"/>
    </source>
</evidence>
<dbReference type="RefSeq" id="WP_188549107.1">
    <property type="nucleotide sequence ID" value="NZ_BMFY01000001.1"/>
</dbReference>
<dbReference type="SUPFAM" id="SSF51556">
    <property type="entry name" value="Metallo-dependent hydrolases"/>
    <property type="match status" value="1"/>
</dbReference>
<dbReference type="PANTHER" id="PTHR43135:SF3">
    <property type="entry name" value="ALPHA-D-RIBOSE 1-METHYLPHOSPHONATE 5-TRIPHOSPHATE DIPHOSPHATASE"/>
    <property type="match status" value="1"/>
</dbReference>
<dbReference type="SUPFAM" id="SSF51338">
    <property type="entry name" value="Composite domain of metallo-dependent hydrolases"/>
    <property type="match status" value="1"/>
</dbReference>
<dbReference type="InterPro" id="IPR051781">
    <property type="entry name" value="Metallo-dep_Hydrolase"/>
</dbReference>
<dbReference type="CDD" id="cd01309">
    <property type="entry name" value="Met_dep_hydrolase_C"/>
    <property type="match status" value="1"/>
</dbReference>
<dbReference type="Gene3D" id="3.20.20.140">
    <property type="entry name" value="Metal-dependent hydrolases"/>
    <property type="match status" value="1"/>
</dbReference>
<reference evidence="2" key="1">
    <citation type="journal article" date="2014" name="Int. J. Syst. Evol. Microbiol.">
        <title>Complete genome sequence of Corynebacterium casei LMG S-19264T (=DSM 44701T), isolated from a smear-ripened cheese.</title>
        <authorList>
            <consortium name="US DOE Joint Genome Institute (JGI-PGF)"/>
            <person name="Walter F."/>
            <person name="Albersmeier A."/>
            <person name="Kalinowski J."/>
            <person name="Ruckert C."/>
        </authorList>
    </citation>
    <scope>NUCLEOTIDE SEQUENCE</scope>
    <source>
        <strain evidence="2">CGMCC 1.12785</strain>
    </source>
</reference>
<accession>A0A8J2XJ06</accession>
<dbReference type="InterPro" id="IPR032466">
    <property type="entry name" value="Metal_Hydrolase"/>
</dbReference>
<dbReference type="Pfam" id="PF01979">
    <property type="entry name" value="Amidohydro_1"/>
    <property type="match status" value="1"/>
</dbReference>
<dbReference type="InterPro" id="IPR006680">
    <property type="entry name" value="Amidohydro-rel"/>
</dbReference>
<dbReference type="PANTHER" id="PTHR43135">
    <property type="entry name" value="ALPHA-D-RIBOSE 1-METHYLPHOSPHONATE 5-TRIPHOSPHATE DIPHOSPHATASE"/>
    <property type="match status" value="1"/>
</dbReference>
<keyword evidence="3" id="KW-1185">Reference proteome</keyword>
<dbReference type="AlphaFoldDB" id="A0A8J2XJ06"/>
<dbReference type="Proteomes" id="UP000616114">
    <property type="component" value="Unassembled WGS sequence"/>
</dbReference>
<proteinExistence type="predicted"/>
<dbReference type="EMBL" id="BMFY01000001">
    <property type="protein sequence ID" value="GGA03411.1"/>
    <property type="molecule type" value="Genomic_DNA"/>
</dbReference>
<evidence type="ECO:0000313" key="2">
    <source>
        <dbReference type="EMBL" id="GGA03411.1"/>
    </source>
</evidence>
<protein>
    <submittedName>
        <fullName evidence="2">Amidohydrolase</fullName>
    </submittedName>
</protein>
<evidence type="ECO:0000313" key="3">
    <source>
        <dbReference type="Proteomes" id="UP000616114"/>
    </source>
</evidence>
<name>A0A8J2XJ06_9MICO</name>
<gene>
    <name evidence="2" type="ORF">GCM10011333_02660</name>
</gene>
<dbReference type="GO" id="GO:0016810">
    <property type="term" value="F:hydrolase activity, acting on carbon-nitrogen (but not peptide) bonds"/>
    <property type="evidence" value="ECO:0007669"/>
    <property type="project" value="InterPro"/>
</dbReference>
<dbReference type="InterPro" id="IPR011059">
    <property type="entry name" value="Metal-dep_hydrolase_composite"/>
</dbReference>
<organism evidence="2 3">
    <name type="scientific">Sediminivirga luteola</name>
    <dbReference type="NCBI Taxonomy" id="1774748"/>
    <lineage>
        <taxon>Bacteria</taxon>
        <taxon>Bacillati</taxon>
        <taxon>Actinomycetota</taxon>
        <taxon>Actinomycetes</taxon>
        <taxon>Micrococcales</taxon>
        <taxon>Brevibacteriaceae</taxon>
        <taxon>Sediminivirga</taxon>
    </lineage>
</organism>
<sequence>MSGTSGALAIVGGRVVPVADEHGHRREPLDEGTVLVQDGVITAVGAEVTLPPGCEVVDASGQWVLPGFVEPHAHIGLHEEGEGAASNDANEQWNADAAMLRAIDGITPQDMGFRDALRGGITTAVVKPGSGNPIGGRSAAVKTWGRIVEEMLVSQDVSIKSALGENPKRFGEHRSQRPSTRMGTAAELRRAFAAAADYLAEREAAAAEGRHLPRDLVKEALAEVLSGRLAWDQHAHRADDIATAVRLSEEFGYRLVLNHGTEAHLLADYLAERDIPVIYGPLFTSRSKAELRGRAIANAGVLARAGLTLALTTDHPVVPIDFLVYQAAIAVKEGLDPVVALEALTVNPATIFGLQERVGSLAPGRDGDVVLWSGDPLDVRQRALAVYIAGTPVYRWDAEARRPVYAEFPAAPAPIPQQAG</sequence>
<comment type="caution">
    <text evidence="2">The sequence shown here is derived from an EMBL/GenBank/DDBJ whole genome shotgun (WGS) entry which is preliminary data.</text>
</comment>
<feature type="domain" description="Amidohydrolase-related" evidence="1">
    <location>
        <begin position="63"/>
        <end position="376"/>
    </location>
</feature>
<reference evidence="2" key="2">
    <citation type="submission" date="2020-09" db="EMBL/GenBank/DDBJ databases">
        <authorList>
            <person name="Sun Q."/>
            <person name="Zhou Y."/>
        </authorList>
    </citation>
    <scope>NUCLEOTIDE SEQUENCE</scope>
    <source>
        <strain evidence="2">CGMCC 1.12785</strain>
    </source>
</reference>